<dbReference type="KEGG" id="palr:HGI30_00355"/>
<keyword evidence="3" id="KW-0472">Membrane</keyword>
<feature type="transmembrane region" description="Helical" evidence="3">
    <location>
        <begin position="20"/>
        <end position="42"/>
    </location>
</feature>
<evidence type="ECO:0000313" key="4">
    <source>
        <dbReference type="EMBL" id="QJC50212.1"/>
    </source>
</evidence>
<dbReference type="Pfam" id="PF07963">
    <property type="entry name" value="N_methyl"/>
    <property type="match status" value="1"/>
</dbReference>
<dbReference type="Proteomes" id="UP000502136">
    <property type="component" value="Chromosome"/>
</dbReference>
<accession>A0A6H2GS26</accession>
<proteinExistence type="predicted"/>
<dbReference type="SUPFAM" id="SSF54523">
    <property type="entry name" value="Pili subunits"/>
    <property type="match status" value="1"/>
</dbReference>
<evidence type="ECO:0000256" key="2">
    <source>
        <dbReference type="ARBA" id="ARBA00023287"/>
    </source>
</evidence>
<dbReference type="InterPro" id="IPR045584">
    <property type="entry name" value="Pilin-like"/>
</dbReference>
<reference evidence="4 5" key="1">
    <citation type="submission" date="2020-04" db="EMBL/GenBank/DDBJ databases">
        <title>Novel Paenibacillus strain UniB2 isolated from commercial digestive syrup.</title>
        <authorList>
            <person name="Thorat V."/>
            <person name="Kirdat K."/>
            <person name="Tiwarekar B."/>
            <person name="Yadav A."/>
        </authorList>
    </citation>
    <scope>NUCLEOTIDE SEQUENCE [LARGE SCALE GENOMIC DNA]</scope>
    <source>
        <strain evidence="4 5">UniB2</strain>
    </source>
</reference>
<evidence type="ECO:0000256" key="3">
    <source>
        <dbReference type="SAM" id="Phobius"/>
    </source>
</evidence>
<dbReference type="RefSeq" id="WP_168905896.1">
    <property type="nucleotide sequence ID" value="NZ_CP051428.1"/>
</dbReference>
<gene>
    <name evidence="4" type="ORF">HGI30_00355</name>
</gene>
<organism evidence="4 5">
    <name type="scientific">Paenibacillus albicereus</name>
    <dbReference type="NCBI Taxonomy" id="2726185"/>
    <lineage>
        <taxon>Bacteria</taxon>
        <taxon>Bacillati</taxon>
        <taxon>Bacillota</taxon>
        <taxon>Bacilli</taxon>
        <taxon>Bacillales</taxon>
        <taxon>Paenibacillaceae</taxon>
        <taxon>Paenibacillus</taxon>
    </lineage>
</organism>
<evidence type="ECO:0000256" key="1">
    <source>
        <dbReference type="ARBA" id="ARBA00004241"/>
    </source>
</evidence>
<dbReference type="PROSITE" id="PS00409">
    <property type="entry name" value="PROKAR_NTER_METHYL"/>
    <property type="match status" value="1"/>
</dbReference>
<keyword evidence="3" id="KW-0812">Transmembrane</keyword>
<keyword evidence="3" id="KW-1133">Transmembrane helix</keyword>
<dbReference type="NCBIfam" id="TIGR02532">
    <property type="entry name" value="IV_pilin_GFxxxE"/>
    <property type="match status" value="1"/>
</dbReference>
<protein>
    <submittedName>
        <fullName evidence="4">Prepilin-type N-terminal cleavage/methylation domain-containing protein</fullName>
    </submittedName>
</protein>
<dbReference type="Gene3D" id="3.30.700.10">
    <property type="entry name" value="Glycoprotein, Type 4 Pilin"/>
    <property type="match status" value="1"/>
</dbReference>
<keyword evidence="5" id="KW-1185">Reference proteome</keyword>
<keyword evidence="2" id="KW-0178">Competence</keyword>
<dbReference type="GO" id="GO:0030420">
    <property type="term" value="P:establishment of competence for transformation"/>
    <property type="evidence" value="ECO:0007669"/>
    <property type="project" value="UniProtKB-KW"/>
</dbReference>
<dbReference type="GO" id="GO:0009986">
    <property type="term" value="C:cell surface"/>
    <property type="evidence" value="ECO:0007669"/>
    <property type="project" value="UniProtKB-SubCell"/>
</dbReference>
<evidence type="ECO:0000313" key="5">
    <source>
        <dbReference type="Proteomes" id="UP000502136"/>
    </source>
</evidence>
<dbReference type="AlphaFoldDB" id="A0A6H2GS26"/>
<dbReference type="InterPro" id="IPR012902">
    <property type="entry name" value="N_methyl_site"/>
</dbReference>
<dbReference type="EMBL" id="CP051428">
    <property type="protein sequence ID" value="QJC50212.1"/>
    <property type="molecule type" value="Genomic_DNA"/>
</dbReference>
<name>A0A6H2GS26_9BACL</name>
<comment type="subcellular location">
    <subcellularLocation>
        <location evidence="1">Cell surface</location>
    </subcellularLocation>
</comment>
<sequence>MTAILKKLKKDEKGFTLIELLAVIVILGIIAAIAIPLIGNILSSNRAKSDFQTARQIYDAARLYVTNEKNGDFNGATVPVVTSGTTDDDLQDKGYLDKNITLPSTKNKISGGSVKFQSDGQLLYVSIETGTGSTAVPIYYKGSDVLKGEGEVSTTAPTSP</sequence>